<dbReference type="Proteomes" id="UP000267430">
    <property type="component" value="Unassembled WGS sequence"/>
</dbReference>
<dbReference type="OrthoDB" id="9793552at2"/>
<evidence type="ECO:0000313" key="1">
    <source>
        <dbReference type="EMBL" id="RUQ27414.1"/>
    </source>
</evidence>
<dbReference type="CDD" id="cd07820">
    <property type="entry name" value="SRPBCC_3"/>
    <property type="match status" value="1"/>
</dbReference>
<accession>A0A3S0VGA4</accession>
<name>A0A3S0VGA4_9BACI</name>
<sequence length="151" mass="17959">MKIYTFETKQQIPLSLNEAWDFFSDPNQLSEITPSWMGFEVKDVPPQNMYPGMIISYQLKPLYGIKLNWVTEITHVSAPHYFVDEQRFGPYKFWHHQHHFKETNNGTEMNDIVHYALPFAIVGRIVHRLNVEKKLNAIFQYRKNKLNKLFG</sequence>
<dbReference type="EMBL" id="RYZZ01000027">
    <property type="protein sequence ID" value="RUQ27414.1"/>
    <property type="molecule type" value="Genomic_DNA"/>
</dbReference>
<protein>
    <recommendedName>
        <fullName evidence="3">Cell division inhibitor</fullName>
    </recommendedName>
</protein>
<dbReference type="Gene3D" id="3.30.530.20">
    <property type="match status" value="1"/>
</dbReference>
<dbReference type="SUPFAM" id="SSF55961">
    <property type="entry name" value="Bet v1-like"/>
    <property type="match status" value="1"/>
</dbReference>
<proteinExistence type="predicted"/>
<organism evidence="1 2">
    <name type="scientific">Peribacillus cavernae</name>
    <dbReference type="NCBI Taxonomy" id="1674310"/>
    <lineage>
        <taxon>Bacteria</taxon>
        <taxon>Bacillati</taxon>
        <taxon>Bacillota</taxon>
        <taxon>Bacilli</taxon>
        <taxon>Bacillales</taxon>
        <taxon>Bacillaceae</taxon>
        <taxon>Peribacillus</taxon>
    </lineage>
</organism>
<dbReference type="AlphaFoldDB" id="A0A3S0VGA4"/>
<reference evidence="1 2" key="1">
    <citation type="submission" date="2018-12" db="EMBL/GenBank/DDBJ databases">
        <title>Bacillus chawlae sp. nov., Bacillus glennii sp. nov., and Bacillus saganii sp. nov. Isolated from the Vehicle Assembly Building at Kennedy Space Center where the Viking Spacecraft were Assembled.</title>
        <authorList>
            <person name="Seuylemezian A."/>
            <person name="Vaishampayan P."/>
        </authorList>
    </citation>
    <scope>NUCLEOTIDE SEQUENCE [LARGE SCALE GENOMIC DNA]</scope>
    <source>
        <strain evidence="1 2">L5</strain>
    </source>
</reference>
<dbReference type="InterPro" id="IPR023393">
    <property type="entry name" value="START-like_dom_sf"/>
</dbReference>
<evidence type="ECO:0000313" key="2">
    <source>
        <dbReference type="Proteomes" id="UP000267430"/>
    </source>
</evidence>
<comment type="caution">
    <text evidence="1">The sequence shown here is derived from an EMBL/GenBank/DDBJ whole genome shotgun (WGS) entry which is preliminary data.</text>
</comment>
<gene>
    <name evidence="1" type="ORF">ELQ35_15890</name>
</gene>
<evidence type="ECO:0008006" key="3">
    <source>
        <dbReference type="Google" id="ProtNLM"/>
    </source>
</evidence>
<keyword evidence="2" id="KW-1185">Reference proteome</keyword>